<evidence type="ECO:0000313" key="2">
    <source>
        <dbReference type="Proteomes" id="UP000008177"/>
    </source>
</evidence>
<accession>G2YUI5</accession>
<dbReference type="AlphaFoldDB" id="G2YUI5"/>
<dbReference type="Proteomes" id="UP000008177">
    <property type="component" value="Unplaced contigs"/>
</dbReference>
<dbReference type="EMBL" id="FQ790354">
    <property type="protein sequence ID" value="CCD55283.1"/>
    <property type="molecule type" value="Genomic_DNA"/>
</dbReference>
<dbReference type="InParanoid" id="G2YUI5"/>
<organism evidence="1 2">
    <name type="scientific">Botryotinia fuckeliana (strain T4)</name>
    <name type="common">Noble rot fungus</name>
    <name type="synonym">Botrytis cinerea</name>
    <dbReference type="NCBI Taxonomy" id="999810"/>
    <lineage>
        <taxon>Eukaryota</taxon>
        <taxon>Fungi</taxon>
        <taxon>Dikarya</taxon>
        <taxon>Ascomycota</taxon>
        <taxon>Pezizomycotina</taxon>
        <taxon>Leotiomycetes</taxon>
        <taxon>Helotiales</taxon>
        <taxon>Sclerotiniaceae</taxon>
        <taxon>Botrytis</taxon>
    </lineage>
</organism>
<sequence length="37" mass="3962">MATHSTDGVLAPVCSGGLREAASLRTCSIILRDRFKQ</sequence>
<protein>
    <submittedName>
        <fullName evidence="1">Uncharacterized protein</fullName>
    </submittedName>
</protein>
<evidence type="ECO:0000313" key="1">
    <source>
        <dbReference type="EMBL" id="CCD55283.1"/>
    </source>
</evidence>
<reference evidence="2" key="1">
    <citation type="journal article" date="2011" name="PLoS Genet.">
        <title>Genomic analysis of the necrotrophic fungal pathogens Sclerotinia sclerotiorum and Botrytis cinerea.</title>
        <authorList>
            <person name="Amselem J."/>
            <person name="Cuomo C.A."/>
            <person name="van Kan J.A."/>
            <person name="Viaud M."/>
            <person name="Benito E.P."/>
            <person name="Couloux A."/>
            <person name="Coutinho P.M."/>
            <person name="de Vries R.P."/>
            <person name="Dyer P.S."/>
            <person name="Fillinger S."/>
            <person name="Fournier E."/>
            <person name="Gout L."/>
            <person name="Hahn M."/>
            <person name="Kohn L."/>
            <person name="Lapalu N."/>
            <person name="Plummer K.M."/>
            <person name="Pradier J.M."/>
            <person name="Quevillon E."/>
            <person name="Sharon A."/>
            <person name="Simon A."/>
            <person name="ten Have A."/>
            <person name="Tudzynski B."/>
            <person name="Tudzynski P."/>
            <person name="Wincker P."/>
            <person name="Andrew M."/>
            <person name="Anthouard V."/>
            <person name="Beever R.E."/>
            <person name="Beffa R."/>
            <person name="Benoit I."/>
            <person name="Bouzid O."/>
            <person name="Brault B."/>
            <person name="Chen Z."/>
            <person name="Choquer M."/>
            <person name="Collemare J."/>
            <person name="Cotton P."/>
            <person name="Danchin E.G."/>
            <person name="Da Silva C."/>
            <person name="Gautier A."/>
            <person name="Giraud C."/>
            <person name="Giraud T."/>
            <person name="Gonzalez C."/>
            <person name="Grossetete S."/>
            <person name="Guldener U."/>
            <person name="Henrissat B."/>
            <person name="Howlett B.J."/>
            <person name="Kodira C."/>
            <person name="Kretschmer M."/>
            <person name="Lappartient A."/>
            <person name="Leroch M."/>
            <person name="Levis C."/>
            <person name="Mauceli E."/>
            <person name="Neuveglise C."/>
            <person name="Oeser B."/>
            <person name="Pearson M."/>
            <person name="Poulain J."/>
            <person name="Poussereau N."/>
            <person name="Quesneville H."/>
            <person name="Rascle C."/>
            <person name="Schumacher J."/>
            <person name="Segurens B."/>
            <person name="Sexton A."/>
            <person name="Silva E."/>
            <person name="Sirven C."/>
            <person name="Soanes D.M."/>
            <person name="Talbot N.J."/>
            <person name="Templeton M."/>
            <person name="Yandava C."/>
            <person name="Yarden O."/>
            <person name="Zeng Q."/>
            <person name="Rollins J.A."/>
            <person name="Lebrun M.H."/>
            <person name="Dickman M."/>
        </authorList>
    </citation>
    <scope>NUCLEOTIDE SEQUENCE [LARGE SCALE GENOMIC DNA]</scope>
    <source>
        <strain evidence="2">T4</strain>
    </source>
</reference>
<proteinExistence type="predicted"/>
<dbReference type="HOGENOM" id="CLU_3350996_0_0_1"/>
<name>G2YUI5_BOTF4</name>
<gene>
    <name evidence="1" type="ORF">BofuT4_P156790.1</name>
</gene>